<organism evidence="1 2">
    <name type="scientific">Microbacterium kribbense</name>
    <dbReference type="NCBI Taxonomy" id="433645"/>
    <lineage>
        <taxon>Bacteria</taxon>
        <taxon>Bacillati</taxon>
        <taxon>Actinomycetota</taxon>
        <taxon>Actinomycetes</taxon>
        <taxon>Micrococcales</taxon>
        <taxon>Microbacteriaceae</taxon>
        <taxon>Microbacterium</taxon>
    </lineage>
</organism>
<comment type="caution">
    <text evidence="1">The sequence shown here is derived from an EMBL/GenBank/DDBJ whole genome shotgun (WGS) entry which is preliminary data.</text>
</comment>
<sequence length="171" mass="17581">MLDAQTSDMRGLSIQPRLRPGATVQVALPAATLAGQATGGGIITGYGATDDATARCLAGAAPSWVRVFTDPCTGVPISVDRYRPSKRGCRRPAHKCDIDHTLAHADGGPTGLCNLAHLCKRHPPHAYSTHRCALRGASRRVGPPSNTTPTGPCSNCPAASCAGSHPPVAAT</sequence>
<evidence type="ECO:0008006" key="3">
    <source>
        <dbReference type="Google" id="ProtNLM"/>
    </source>
</evidence>
<evidence type="ECO:0000313" key="2">
    <source>
        <dbReference type="Proteomes" id="UP001500540"/>
    </source>
</evidence>
<dbReference type="EMBL" id="BAABAF010000008">
    <property type="protein sequence ID" value="GAA3771081.1"/>
    <property type="molecule type" value="Genomic_DNA"/>
</dbReference>
<accession>A0ABP7GS96</accession>
<proteinExistence type="predicted"/>
<reference evidence="2" key="1">
    <citation type="journal article" date="2019" name="Int. J. Syst. Evol. Microbiol.">
        <title>The Global Catalogue of Microorganisms (GCM) 10K type strain sequencing project: providing services to taxonomists for standard genome sequencing and annotation.</title>
        <authorList>
            <consortium name="The Broad Institute Genomics Platform"/>
            <consortium name="The Broad Institute Genome Sequencing Center for Infectious Disease"/>
            <person name="Wu L."/>
            <person name="Ma J."/>
        </authorList>
    </citation>
    <scope>NUCLEOTIDE SEQUENCE [LARGE SCALE GENOMIC DNA]</scope>
    <source>
        <strain evidence="2">JCM 16950</strain>
    </source>
</reference>
<evidence type="ECO:0000313" key="1">
    <source>
        <dbReference type="EMBL" id="GAA3771081.1"/>
    </source>
</evidence>
<keyword evidence="2" id="KW-1185">Reference proteome</keyword>
<protein>
    <recommendedName>
        <fullName evidence="3">HNH endonuclease</fullName>
    </recommendedName>
</protein>
<dbReference type="Proteomes" id="UP001500540">
    <property type="component" value="Unassembled WGS sequence"/>
</dbReference>
<gene>
    <name evidence="1" type="ORF">GCM10022240_24090</name>
</gene>
<name>A0ABP7GS96_9MICO</name>